<accession>A0A377TQ48</accession>
<gene>
    <name evidence="2" type="primary">tmk_1</name>
    <name evidence="2" type="ORF">NCTC9140_03486</name>
</gene>
<dbReference type="Pfam" id="PF02223">
    <property type="entry name" value="Thymidylate_kin"/>
    <property type="match status" value="1"/>
</dbReference>
<feature type="domain" description="Thymidylate kinase-like" evidence="1">
    <location>
        <begin position="8"/>
        <end position="44"/>
    </location>
</feature>
<dbReference type="EC" id="2.7.4.9" evidence="2"/>
<dbReference type="InterPro" id="IPR027417">
    <property type="entry name" value="P-loop_NTPase"/>
</dbReference>
<dbReference type="EMBL" id="UGKQ01000007">
    <property type="protein sequence ID" value="STS81742.1"/>
    <property type="molecule type" value="Genomic_DNA"/>
</dbReference>
<evidence type="ECO:0000259" key="1">
    <source>
        <dbReference type="Pfam" id="PF02223"/>
    </source>
</evidence>
<dbReference type="InterPro" id="IPR039430">
    <property type="entry name" value="Thymidylate_kin-like_dom"/>
</dbReference>
<evidence type="ECO:0000313" key="2">
    <source>
        <dbReference type="EMBL" id="STS81742.1"/>
    </source>
</evidence>
<dbReference type="Proteomes" id="UP000254938">
    <property type="component" value="Unassembled WGS sequence"/>
</dbReference>
<sequence length="51" mass="5541">MRSNYIVIEGLEGAGKTTARQLVVETLQSAGIHDMVFTREPGGHNPCRKTA</sequence>
<proteinExistence type="predicted"/>
<evidence type="ECO:0000313" key="3">
    <source>
        <dbReference type="Proteomes" id="UP000254938"/>
    </source>
</evidence>
<reference evidence="2 3" key="1">
    <citation type="submission" date="2018-06" db="EMBL/GenBank/DDBJ databases">
        <authorList>
            <consortium name="Pathogen Informatics"/>
            <person name="Doyle S."/>
        </authorList>
    </citation>
    <scope>NUCLEOTIDE SEQUENCE [LARGE SCALE GENOMIC DNA]</scope>
    <source>
        <strain evidence="2 3">NCTC9140</strain>
    </source>
</reference>
<dbReference type="Gene3D" id="3.40.50.300">
    <property type="entry name" value="P-loop containing nucleotide triphosphate hydrolases"/>
    <property type="match status" value="1"/>
</dbReference>
<dbReference type="GO" id="GO:0004798">
    <property type="term" value="F:dTMP kinase activity"/>
    <property type="evidence" value="ECO:0007669"/>
    <property type="project" value="UniProtKB-EC"/>
</dbReference>
<dbReference type="AlphaFoldDB" id="A0A377TQ48"/>
<organism evidence="2 3">
    <name type="scientific">Klebsiella pneumoniae</name>
    <dbReference type="NCBI Taxonomy" id="573"/>
    <lineage>
        <taxon>Bacteria</taxon>
        <taxon>Pseudomonadati</taxon>
        <taxon>Pseudomonadota</taxon>
        <taxon>Gammaproteobacteria</taxon>
        <taxon>Enterobacterales</taxon>
        <taxon>Enterobacteriaceae</taxon>
        <taxon>Klebsiella/Raoultella group</taxon>
        <taxon>Klebsiella</taxon>
        <taxon>Klebsiella pneumoniae complex</taxon>
    </lineage>
</organism>
<name>A0A377TQ48_KLEPN</name>
<keyword evidence="2" id="KW-0418">Kinase</keyword>
<protein>
    <submittedName>
        <fullName evidence="2">Thymidylate kinase</fullName>
        <ecNumber evidence="2">2.7.4.9</ecNumber>
    </submittedName>
</protein>
<keyword evidence="2" id="KW-0808">Transferase</keyword>
<dbReference type="SUPFAM" id="SSF52540">
    <property type="entry name" value="P-loop containing nucleoside triphosphate hydrolases"/>
    <property type="match status" value="1"/>
</dbReference>